<evidence type="ECO:0000313" key="2">
    <source>
        <dbReference type="EMBL" id="KAL3688971.1"/>
    </source>
</evidence>
<feature type="region of interest" description="Disordered" evidence="1">
    <location>
        <begin position="1"/>
        <end position="44"/>
    </location>
</feature>
<dbReference type="Proteomes" id="UP001633002">
    <property type="component" value="Unassembled WGS sequence"/>
</dbReference>
<comment type="caution">
    <text evidence="2">The sequence shown here is derived from an EMBL/GenBank/DDBJ whole genome shotgun (WGS) entry which is preliminary data.</text>
</comment>
<proteinExistence type="predicted"/>
<keyword evidence="3" id="KW-1185">Reference proteome</keyword>
<feature type="compositionally biased region" description="Acidic residues" evidence="1">
    <location>
        <begin position="33"/>
        <end position="44"/>
    </location>
</feature>
<reference evidence="2 3" key="1">
    <citation type="submission" date="2024-09" db="EMBL/GenBank/DDBJ databases">
        <title>Chromosome-scale assembly of Riccia sorocarpa.</title>
        <authorList>
            <person name="Paukszto L."/>
        </authorList>
    </citation>
    <scope>NUCLEOTIDE SEQUENCE [LARGE SCALE GENOMIC DNA]</scope>
    <source>
        <strain evidence="2">LP-2024</strain>
        <tissue evidence="2">Aerial parts of the thallus</tissue>
    </source>
</reference>
<name>A0ABD3HDR2_9MARC</name>
<sequence>MVSVTPGRLSGVGVADGLSEMPSRGGENVDMSSSEDEPSSWEAEVACDEDVLSSPIAATVSCTDVGGVIPGDLGGSESQDGTSFELDGRGPGSVGVSVATVLSSGENTGTAGC</sequence>
<organism evidence="2 3">
    <name type="scientific">Riccia sorocarpa</name>
    <dbReference type="NCBI Taxonomy" id="122646"/>
    <lineage>
        <taxon>Eukaryota</taxon>
        <taxon>Viridiplantae</taxon>
        <taxon>Streptophyta</taxon>
        <taxon>Embryophyta</taxon>
        <taxon>Marchantiophyta</taxon>
        <taxon>Marchantiopsida</taxon>
        <taxon>Marchantiidae</taxon>
        <taxon>Marchantiales</taxon>
        <taxon>Ricciaceae</taxon>
        <taxon>Riccia</taxon>
    </lineage>
</organism>
<feature type="region of interest" description="Disordered" evidence="1">
    <location>
        <begin position="71"/>
        <end position="92"/>
    </location>
</feature>
<gene>
    <name evidence="2" type="ORF">R1sor_015280</name>
</gene>
<dbReference type="AlphaFoldDB" id="A0ABD3HDR2"/>
<dbReference type="EMBL" id="JBJQOH010000004">
    <property type="protein sequence ID" value="KAL3688971.1"/>
    <property type="molecule type" value="Genomic_DNA"/>
</dbReference>
<evidence type="ECO:0000256" key="1">
    <source>
        <dbReference type="SAM" id="MobiDB-lite"/>
    </source>
</evidence>
<accession>A0ABD3HDR2</accession>
<evidence type="ECO:0000313" key="3">
    <source>
        <dbReference type="Proteomes" id="UP001633002"/>
    </source>
</evidence>
<protein>
    <submittedName>
        <fullName evidence="2">Uncharacterized protein</fullName>
    </submittedName>
</protein>